<gene>
    <name evidence="1" type="ORF">DI396_13825</name>
</gene>
<dbReference type="OrthoDB" id="543755at2"/>
<organism evidence="1 2">
    <name type="scientific">Litorivita pollutaquae</name>
    <dbReference type="NCBI Taxonomy" id="2200892"/>
    <lineage>
        <taxon>Bacteria</taxon>
        <taxon>Pseudomonadati</taxon>
        <taxon>Pseudomonadota</taxon>
        <taxon>Alphaproteobacteria</taxon>
        <taxon>Rhodobacterales</taxon>
        <taxon>Paracoccaceae</taxon>
        <taxon>Litorivita</taxon>
    </lineage>
</organism>
<keyword evidence="2" id="KW-1185">Reference proteome</keyword>
<dbReference type="AlphaFoldDB" id="A0A2V4MMK7"/>
<dbReference type="EMBL" id="QFVT01000010">
    <property type="protein sequence ID" value="PYC46829.1"/>
    <property type="molecule type" value="Genomic_DNA"/>
</dbReference>
<dbReference type="GO" id="GO:0000271">
    <property type="term" value="P:polysaccharide biosynthetic process"/>
    <property type="evidence" value="ECO:0007669"/>
    <property type="project" value="InterPro"/>
</dbReference>
<evidence type="ECO:0000313" key="1">
    <source>
        <dbReference type="EMBL" id="PYC46829.1"/>
    </source>
</evidence>
<dbReference type="Proteomes" id="UP000248012">
    <property type="component" value="Unassembled WGS sequence"/>
</dbReference>
<keyword evidence="1" id="KW-0808">Transferase</keyword>
<protein>
    <submittedName>
        <fullName evidence="1">Beta-3-deoxy-D-manno-oct-2-ulosonic acid transferase</fullName>
    </submittedName>
</protein>
<dbReference type="GO" id="GO:0015774">
    <property type="term" value="P:polysaccharide transport"/>
    <property type="evidence" value="ECO:0007669"/>
    <property type="project" value="InterPro"/>
</dbReference>
<evidence type="ECO:0000313" key="2">
    <source>
        <dbReference type="Proteomes" id="UP000248012"/>
    </source>
</evidence>
<dbReference type="InterPro" id="IPR007833">
    <property type="entry name" value="Capsule_polysaccharide_synth"/>
</dbReference>
<dbReference type="GO" id="GO:0016740">
    <property type="term" value="F:transferase activity"/>
    <property type="evidence" value="ECO:0007669"/>
    <property type="project" value="UniProtKB-KW"/>
</dbReference>
<accession>A0A2V4MMK7</accession>
<reference evidence="1 2" key="1">
    <citation type="submission" date="2018-05" db="EMBL/GenBank/DDBJ databases">
        <title>Oceanovita maritima gen. nov., sp. nov., a marine bacterium in the family Rhodobacteraceae isolated from surface seawater of Lundu port Xiamen, China.</title>
        <authorList>
            <person name="Hetharua B.H."/>
            <person name="Min D."/>
            <person name="Liao H."/>
            <person name="Tian Y."/>
        </authorList>
    </citation>
    <scope>NUCLEOTIDE SEQUENCE [LARGE SCALE GENOMIC DNA]</scope>
    <source>
        <strain evidence="1 2">FSX-11</strain>
    </source>
</reference>
<proteinExistence type="predicted"/>
<comment type="caution">
    <text evidence="1">The sequence shown here is derived from an EMBL/GenBank/DDBJ whole genome shotgun (WGS) entry which is preliminary data.</text>
</comment>
<dbReference type="Pfam" id="PF05159">
    <property type="entry name" value="Capsule_synth"/>
    <property type="match status" value="3"/>
</dbReference>
<name>A0A2V4MMK7_9RHOB</name>
<dbReference type="CDD" id="cd16439">
    <property type="entry name" value="beta_Kdo_transferase_KpsC_2"/>
    <property type="match status" value="1"/>
</dbReference>
<dbReference type="CDD" id="cd16440">
    <property type="entry name" value="beta_Kdo_transferase_KpsC_1"/>
    <property type="match status" value="1"/>
</dbReference>
<sequence>MDDPHKPAAGLSNRRLLYYTLGFLRQHRLRAILRGAGYDPVFGYLTRPRDGDVIGVWGHSPYAKRGEAWAKKTGLPLVRIEDAPLRSLHPGRQGEPPLGLTIDTRGAMFDARQPSDLEHLLMTDPLDDAAVLSRARGAMARIRDAHLSKYSANDPALPPPDPGYVLVIDQTRDDASVRLGGADANSFREMLYYAMEDHPTARILIKTHPETAAGHRAGYFSPDDAQGRVQLITAPHSPQNLLEGAIAVYTVTSQFGFDAILSGHRPQVFGLPFYSGWGLTEDRHPNPLTRRNRPLTRVQLFAGVMMLYPHWYDPYRNKSCEIEDVIATLEAETRSDREDRTGWSAGHMRLWKRRPLQRFFGTEKPMRFSDKAVEGRNHMVWGMAPATDGTYRLEDGFLRSAGLGAALTPPLSLVLDDLGMYYDPTRESRLERLIHARADILRPDQALRAERLMTQLGKAGLSKYNLGAAAPDLEGLPDAPRILVPGQVEDDASIRLGSGQVATNLALLEAARAAHPDAVILYKPHPDVEAGLRKGAVSQQALADLATRVLSGTDPAALLAHVDEVWTMTSGLGFEALLRGVPVTCLGTPFYAGWGLTCDLGTVPARRVRSPAQNPVRLLALAHAVLIDYPRYFDPVTRHPCPPEVVVDRLSTGQTGGKAPALRVLAKLQGILASRAHLWR</sequence>